<proteinExistence type="predicted"/>
<accession>A0A8B8D7S2</accession>
<dbReference type="Proteomes" id="UP000694844">
    <property type="component" value="Chromosome 3"/>
</dbReference>
<feature type="domain" description="NIDO" evidence="8">
    <location>
        <begin position="81"/>
        <end position="230"/>
    </location>
</feature>
<keyword evidence="4" id="KW-0472">Membrane</keyword>
<sequence>MQVLYFVFYFVAVLGVKLDDFYPYGSHNGDTVMSKNDDGSSPYIPIPSLFPFYNHQHSKLTVKTNGQISFSTSYGDRTIAPFSADVDTTNGGNVSYRQTTDKELLHRATDEVRAYFPEFMKFRASWIFIATWDHVAFYRCFEEGCNKTNTFQAVLITNGQHSFTIYHYVDIQWTGTGNSTTGLGGTPAQVGFKGEADYYINASRTPDIVNVDEYSNVNIPGKFVFRVDEHYISDGGCNTKVNPADSEHRVYRRNSEEWYSCFHQINWDIDAAELQETDTVDIHLFSLMEDANDQLTWKKEIIDEGKQTSLGSANVHLPRVGSAMAIRVTPSITNKTLDESERGIWSDIFSLAENPDRALSLCKDWLEKEGKKPSLPSDDIQPCPCTLNHALLDVARFQPDPDCNMFNKNSSETCLYRRNATHCIRLSKAGPNGIDNLCCYDMENKLIDSRQAEGGFLQRYHYLGGDGTIPYLTNFYYDILPYHHCCRYSKNYVQESDVNTDVCYKFIEYRKPSSCVNYDPPRLAKTIGDPHIATFDGYRYTFNGVGEFVYLKTIDETFQSHIRFERFKKDTGALVAASVCTAFASQHFNSSGIIEVRLNSIRTAEVLIDGEILDFDELNSYQFPGVFVMQFTTNQSSKREFVVSFTEIGIAFRVEASPTVLNILPLVGNKSLAGRFRGLLGNFDAIPDNDLRTPSEEILLPNSTAERIYYKFGVPWRINQRESLFTYVDGKTYGKYQLRTFRPEFLLPSNIPPEVEQLFRDDQESIFDFIQTGSAEFAAKTLQFSIVYNASIEALNQYHLVTTEQQENNSCMGLREKDKEPSGAEDTITTTNVQQSEESTRFLSPTSKKTWIKADDVTRMQYEVLKEQKTKLEEETVYYRLMNKKLRREMGLLNNV</sequence>
<dbReference type="PANTHER" id="PTHR13802">
    <property type="entry name" value="MUCIN 4-RELATED"/>
    <property type="match status" value="1"/>
</dbReference>
<feature type="compositionally biased region" description="Polar residues" evidence="5">
    <location>
        <begin position="827"/>
        <end position="840"/>
    </location>
</feature>
<evidence type="ECO:0000256" key="3">
    <source>
        <dbReference type="ARBA" id="ARBA00022989"/>
    </source>
</evidence>
<protein>
    <submittedName>
        <fullName evidence="11">Uncharacterized protein LOC111124774 isoform X2</fullName>
    </submittedName>
</protein>
<evidence type="ECO:0000259" key="9">
    <source>
        <dbReference type="PROSITE" id="PS51233"/>
    </source>
</evidence>
<dbReference type="SMART" id="SM00723">
    <property type="entry name" value="AMOP"/>
    <property type="match status" value="1"/>
</dbReference>
<feature type="domain" description="VWFD" evidence="9">
    <location>
        <begin position="522"/>
        <end position="724"/>
    </location>
</feature>
<dbReference type="GO" id="GO:0016020">
    <property type="term" value="C:membrane"/>
    <property type="evidence" value="ECO:0007669"/>
    <property type="project" value="UniProtKB-SubCell"/>
</dbReference>
<name>A0A8B8D7S2_CRAVI</name>
<dbReference type="RefSeq" id="XP_022323670.1">
    <property type="nucleotide sequence ID" value="XM_022467962.1"/>
</dbReference>
<dbReference type="Pfam" id="PF06119">
    <property type="entry name" value="NIDO"/>
    <property type="match status" value="1"/>
</dbReference>
<dbReference type="OrthoDB" id="382013at2759"/>
<feature type="domain" description="AMOP" evidence="7">
    <location>
        <begin position="354"/>
        <end position="510"/>
    </location>
</feature>
<evidence type="ECO:0000256" key="6">
    <source>
        <dbReference type="SAM" id="SignalP"/>
    </source>
</evidence>
<dbReference type="Pfam" id="PF03782">
    <property type="entry name" value="AMOP"/>
    <property type="match status" value="1"/>
</dbReference>
<dbReference type="PROSITE" id="PS51220">
    <property type="entry name" value="NIDO"/>
    <property type="match status" value="1"/>
</dbReference>
<dbReference type="PANTHER" id="PTHR13802:SF59">
    <property type="entry name" value="SUSHI DOMAIN-CONTAINING PROTEIN 2"/>
    <property type="match status" value="1"/>
</dbReference>
<evidence type="ECO:0000259" key="8">
    <source>
        <dbReference type="PROSITE" id="PS51220"/>
    </source>
</evidence>
<dbReference type="PROSITE" id="PS50856">
    <property type="entry name" value="AMOP"/>
    <property type="match status" value="1"/>
</dbReference>
<dbReference type="InterPro" id="IPR003886">
    <property type="entry name" value="NIDO_dom"/>
</dbReference>
<evidence type="ECO:0000256" key="2">
    <source>
        <dbReference type="ARBA" id="ARBA00022692"/>
    </source>
</evidence>
<feature type="chain" id="PRO_5034404320" evidence="6">
    <location>
        <begin position="16"/>
        <end position="896"/>
    </location>
</feature>
<dbReference type="InterPro" id="IPR001846">
    <property type="entry name" value="VWF_type-D"/>
</dbReference>
<dbReference type="Pfam" id="PF00094">
    <property type="entry name" value="VWD"/>
    <property type="match status" value="1"/>
</dbReference>
<dbReference type="GO" id="GO:0007160">
    <property type="term" value="P:cell-matrix adhesion"/>
    <property type="evidence" value="ECO:0007669"/>
    <property type="project" value="InterPro"/>
</dbReference>
<dbReference type="PROSITE" id="PS51233">
    <property type="entry name" value="VWFD"/>
    <property type="match status" value="1"/>
</dbReference>
<gene>
    <name evidence="11" type="primary">LOC111124774</name>
</gene>
<evidence type="ECO:0000256" key="1">
    <source>
        <dbReference type="ARBA" id="ARBA00004370"/>
    </source>
</evidence>
<dbReference type="InterPro" id="IPR005533">
    <property type="entry name" value="AMOP_dom"/>
</dbReference>
<organism evidence="10 11">
    <name type="scientific">Crassostrea virginica</name>
    <name type="common">Eastern oyster</name>
    <dbReference type="NCBI Taxonomy" id="6565"/>
    <lineage>
        <taxon>Eukaryota</taxon>
        <taxon>Metazoa</taxon>
        <taxon>Spiralia</taxon>
        <taxon>Lophotrochozoa</taxon>
        <taxon>Mollusca</taxon>
        <taxon>Bivalvia</taxon>
        <taxon>Autobranchia</taxon>
        <taxon>Pteriomorphia</taxon>
        <taxon>Ostreida</taxon>
        <taxon>Ostreoidea</taxon>
        <taxon>Ostreidae</taxon>
        <taxon>Crassostrea</taxon>
    </lineage>
</organism>
<keyword evidence="6" id="KW-0732">Signal</keyword>
<feature type="signal peptide" evidence="6">
    <location>
        <begin position="1"/>
        <end position="15"/>
    </location>
</feature>
<keyword evidence="2" id="KW-0812">Transmembrane</keyword>
<comment type="subcellular location">
    <subcellularLocation>
        <location evidence="1">Membrane</location>
    </subcellularLocation>
</comment>
<dbReference type="GeneID" id="111124774"/>
<keyword evidence="3" id="KW-1133">Transmembrane helix</keyword>
<dbReference type="InterPro" id="IPR051495">
    <property type="entry name" value="Epithelial_Barrier/Signaling"/>
</dbReference>
<evidence type="ECO:0000256" key="4">
    <source>
        <dbReference type="ARBA" id="ARBA00023136"/>
    </source>
</evidence>
<evidence type="ECO:0000256" key="5">
    <source>
        <dbReference type="SAM" id="MobiDB-lite"/>
    </source>
</evidence>
<feature type="region of interest" description="Disordered" evidence="5">
    <location>
        <begin position="814"/>
        <end position="840"/>
    </location>
</feature>
<evidence type="ECO:0000313" key="10">
    <source>
        <dbReference type="Proteomes" id="UP000694844"/>
    </source>
</evidence>
<dbReference type="AlphaFoldDB" id="A0A8B8D7S2"/>
<evidence type="ECO:0000313" key="11">
    <source>
        <dbReference type="RefSeq" id="XP_022323670.1"/>
    </source>
</evidence>
<reference evidence="11" key="1">
    <citation type="submission" date="2025-08" db="UniProtKB">
        <authorList>
            <consortium name="RefSeq"/>
        </authorList>
    </citation>
    <scope>IDENTIFICATION</scope>
    <source>
        <tissue evidence="11">Whole sample</tissue>
    </source>
</reference>
<dbReference type="SMART" id="SM00216">
    <property type="entry name" value="VWD"/>
    <property type="match status" value="1"/>
</dbReference>
<evidence type="ECO:0000259" key="7">
    <source>
        <dbReference type="PROSITE" id="PS50856"/>
    </source>
</evidence>
<keyword evidence="10" id="KW-1185">Reference proteome</keyword>
<dbReference type="SMART" id="SM00539">
    <property type="entry name" value="NIDO"/>
    <property type="match status" value="1"/>
</dbReference>